<evidence type="ECO:0000259" key="14">
    <source>
        <dbReference type="Pfam" id="PF02784"/>
    </source>
</evidence>
<reference evidence="15 16" key="1">
    <citation type="submission" date="2011-03" db="EMBL/GenBank/DDBJ databases">
        <title>The complete genome of Archaeoglobus veneficus SNP6.</title>
        <authorList>
            <consortium name="US DOE Joint Genome Institute (JGI-PGF)"/>
            <person name="Lucas S."/>
            <person name="Copeland A."/>
            <person name="Lapidus A."/>
            <person name="Bruce D."/>
            <person name="Goodwin L."/>
            <person name="Pitluck S."/>
            <person name="Kyrpides N."/>
            <person name="Mavromatis K."/>
            <person name="Pagani I."/>
            <person name="Ivanova N."/>
            <person name="Mikhailova N."/>
            <person name="Lu M."/>
            <person name="Detter J.C."/>
            <person name="Tapia R."/>
            <person name="Han C."/>
            <person name="Land M."/>
            <person name="Hauser L."/>
            <person name="Markowitz V."/>
            <person name="Cheng J.-F."/>
            <person name="Hugenholtz P."/>
            <person name="Woyke T."/>
            <person name="Wu D."/>
            <person name="Spring S."/>
            <person name="Brambilla E."/>
            <person name="Klenk H.-P."/>
            <person name="Eisen J.A."/>
        </authorList>
    </citation>
    <scope>NUCLEOTIDE SEQUENCE [LARGE SCALE GENOMIC DNA]</scope>
    <source>
        <strain>SNP6</strain>
    </source>
</reference>
<dbReference type="NCBIfam" id="TIGR01048">
    <property type="entry name" value="lysA"/>
    <property type="match status" value="1"/>
</dbReference>
<dbReference type="Gene3D" id="2.40.37.10">
    <property type="entry name" value="Lyase, Ornithine Decarboxylase, Chain A, domain 1"/>
    <property type="match status" value="1"/>
</dbReference>
<feature type="binding site" evidence="11">
    <location>
        <position position="240"/>
    </location>
    <ligand>
        <name>pyridoxal 5'-phosphate</name>
        <dbReference type="ChEBI" id="CHEBI:597326"/>
    </ligand>
</feature>
<feature type="modified residue" description="N6-(pyridoxal phosphate)lysine" evidence="11 12">
    <location>
        <position position="62"/>
    </location>
</feature>
<evidence type="ECO:0000313" key="15">
    <source>
        <dbReference type="EMBL" id="AEA48087.1"/>
    </source>
</evidence>
<dbReference type="InterPro" id="IPR009006">
    <property type="entry name" value="Ala_racemase/Decarboxylase_C"/>
</dbReference>
<dbReference type="PRINTS" id="PR01179">
    <property type="entry name" value="ODADCRBXLASE"/>
</dbReference>
<dbReference type="GO" id="GO:0009089">
    <property type="term" value="P:lysine biosynthetic process via diaminopimelate"/>
    <property type="evidence" value="ECO:0007669"/>
    <property type="project" value="UniProtKB-UniRule"/>
</dbReference>
<dbReference type="Pfam" id="PF02784">
    <property type="entry name" value="Orn_Arg_deC_N"/>
    <property type="match status" value="1"/>
</dbReference>
<dbReference type="InterPro" id="IPR029066">
    <property type="entry name" value="PLP-binding_barrel"/>
</dbReference>
<dbReference type="SUPFAM" id="SSF51419">
    <property type="entry name" value="PLP-binding barrel"/>
    <property type="match status" value="1"/>
</dbReference>
<evidence type="ECO:0000256" key="8">
    <source>
        <dbReference type="ARBA" id="ARBA00060643"/>
    </source>
</evidence>
<dbReference type="PROSITE" id="PS00878">
    <property type="entry name" value="ODR_DC_2_1"/>
    <property type="match status" value="1"/>
</dbReference>
<feature type="binding site" evidence="11">
    <location>
        <position position="318"/>
    </location>
    <ligand>
        <name>substrate</name>
    </ligand>
</feature>
<proteinExistence type="inferred from homology"/>
<dbReference type="SUPFAM" id="SSF50621">
    <property type="entry name" value="Alanine racemase C-terminal domain-like"/>
    <property type="match status" value="1"/>
</dbReference>
<evidence type="ECO:0000256" key="12">
    <source>
        <dbReference type="PIRSR" id="PIRSR600183-50"/>
    </source>
</evidence>
<feature type="binding site" evidence="11">
    <location>
        <position position="378"/>
    </location>
    <ligand>
        <name>substrate</name>
    </ligand>
</feature>
<keyword evidence="4 11" id="KW-0663">Pyridoxal phosphate</keyword>
<dbReference type="InterPro" id="IPR022653">
    <property type="entry name" value="De-COase2_pyr-phos_BS"/>
</dbReference>
<dbReference type="FunFam" id="2.40.37.10:FF:000003">
    <property type="entry name" value="Diaminopimelate decarboxylase"/>
    <property type="match status" value="1"/>
</dbReference>
<dbReference type="GO" id="GO:0030170">
    <property type="term" value="F:pyridoxal phosphate binding"/>
    <property type="evidence" value="ECO:0007669"/>
    <property type="project" value="UniProtKB-UniRule"/>
</dbReference>
<feature type="domain" description="Orn/DAP/Arg decarboxylase 2 N-terminal" evidence="14">
    <location>
        <begin position="39"/>
        <end position="286"/>
    </location>
</feature>
<evidence type="ECO:0000256" key="10">
    <source>
        <dbReference type="ARBA" id="ARBA00066427"/>
    </source>
</evidence>
<dbReference type="InterPro" id="IPR002986">
    <property type="entry name" value="DAP_deCOOHase_LysA"/>
</dbReference>
<keyword evidence="16" id="KW-1185">Reference proteome</keyword>
<keyword evidence="6 11" id="KW-0456">Lyase</keyword>
<gene>
    <name evidence="11" type="primary">lysA</name>
    <name evidence="15" type="ordered locus">Arcve_2098</name>
</gene>
<dbReference type="PANTHER" id="PTHR43727:SF2">
    <property type="entry name" value="GROUP IV DECARBOXYLASE"/>
    <property type="match status" value="1"/>
</dbReference>
<feature type="binding site" evidence="11">
    <location>
        <position position="350"/>
    </location>
    <ligand>
        <name>substrate</name>
    </ligand>
</feature>
<dbReference type="EC" id="4.1.1.20" evidence="10 11"/>
<comment type="cofactor">
    <cofactor evidence="1 11 12 13">
        <name>pyridoxal 5'-phosphate</name>
        <dbReference type="ChEBI" id="CHEBI:597326"/>
    </cofactor>
</comment>
<keyword evidence="2 11" id="KW-0028">Amino-acid biosynthesis</keyword>
<dbReference type="eggNOG" id="arCOG02268">
    <property type="taxonomic scope" value="Archaea"/>
</dbReference>
<dbReference type="HAMAP" id="MF_02120">
    <property type="entry name" value="LysA"/>
    <property type="match status" value="1"/>
</dbReference>
<evidence type="ECO:0000313" key="16">
    <source>
        <dbReference type="Proteomes" id="UP000008136"/>
    </source>
</evidence>
<dbReference type="FunFam" id="3.20.20.10:FF:000003">
    <property type="entry name" value="Diaminopimelate decarboxylase"/>
    <property type="match status" value="1"/>
</dbReference>
<evidence type="ECO:0000256" key="4">
    <source>
        <dbReference type="ARBA" id="ARBA00022898"/>
    </source>
</evidence>
<dbReference type="AlphaFoldDB" id="F2KSL7"/>
<dbReference type="HOGENOM" id="CLU_026444_0_2_2"/>
<evidence type="ECO:0000256" key="13">
    <source>
        <dbReference type="RuleBase" id="RU003738"/>
    </source>
</evidence>
<evidence type="ECO:0000256" key="5">
    <source>
        <dbReference type="ARBA" id="ARBA00023154"/>
    </source>
</evidence>
<dbReference type="CDD" id="cd06828">
    <property type="entry name" value="PLPDE_III_DapDC"/>
    <property type="match status" value="1"/>
</dbReference>
<name>F2KSL7_ARCVS</name>
<evidence type="ECO:0000256" key="7">
    <source>
        <dbReference type="ARBA" id="ARBA00050464"/>
    </source>
</evidence>
<sequence>MPGCGSMFRSVDGVLHVEGVSVLDLVKELGSPLYVTSRGRLEENMKAYMQAFPDARLLYAVKANNNLSIMKIISRAGFGADVFSDGELYLALLAGFKPEKILFNGNSKSEEEIRMGVRAGTYFSVDSIDELHVLSEVAVEEGEEVKIAFRINPDISPETHPKISTGLRTSKFGIPWEEVANAYRLAVEMPGIVPAGIHCHIGSQILDISPFVEALNRLFDVAEVLEDMGIDVEFLDLGGGLGIDYEGKGSPTPADFAAKILPVFEERKERLNSNPELWLEPGRSIIGNTTILLTKVNAVKKAYKNFVAVDAGFNLLMRPAMYNAYHRVAIANKMDREEEEVYTIVGPICESGDVLAEDRKLPRVERGDIIAIFDAGAYGFSMSSQYNGRRRCAEVLVEGNKYYVIRERESYTDLVGKQVIPEHLLKE</sequence>
<dbReference type="GO" id="GO:0008836">
    <property type="term" value="F:diaminopimelate decarboxylase activity"/>
    <property type="evidence" value="ECO:0007669"/>
    <property type="project" value="UniProtKB-UniRule"/>
</dbReference>
<evidence type="ECO:0000256" key="11">
    <source>
        <dbReference type="HAMAP-Rule" id="MF_02120"/>
    </source>
</evidence>
<dbReference type="InterPro" id="IPR000183">
    <property type="entry name" value="Orn/DAP/Arg_de-COase"/>
</dbReference>
<keyword evidence="5 11" id="KW-0457">Lysine biosynthesis</keyword>
<feature type="binding site" evidence="11">
    <location>
        <position position="378"/>
    </location>
    <ligand>
        <name>pyridoxal 5'-phosphate</name>
        <dbReference type="ChEBI" id="CHEBI:597326"/>
    </ligand>
</feature>
<comment type="similarity">
    <text evidence="9 11">Belongs to the Orn/Lys/Arg decarboxylase class-II family. LysA subfamily.</text>
</comment>
<accession>F2KSL7</accession>
<dbReference type="InterPro" id="IPR022644">
    <property type="entry name" value="De-COase2_N"/>
</dbReference>
<comment type="function">
    <text evidence="11">Specifically catalyzes the decarboxylation of meso-diaminopimelate (meso-DAP) to L-lysine.</text>
</comment>
<comment type="pathway">
    <text evidence="8 11 13">Amino-acid biosynthesis; L-lysine biosynthesis via DAP pathway; L-lysine from DL-2,6-diaminopimelate: step 1/1.</text>
</comment>
<feature type="binding site" evidence="11">
    <location>
        <position position="322"/>
    </location>
    <ligand>
        <name>substrate</name>
    </ligand>
</feature>
<dbReference type="PRINTS" id="PR01181">
    <property type="entry name" value="DAPDCRBXLASE"/>
</dbReference>
<evidence type="ECO:0000256" key="3">
    <source>
        <dbReference type="ARBA" id="ARBA00022793"/>
    </source>
</evidence>
<evidence type="ECO:0000256" key="1">
    <source>
        <dbReference type="ARBA" id="ARBA00001933"/>
    </source>
</evidence>
<dbReference type="Gene3D" id="3.20.20.10">
    <property type="entry name" value="Alanine racemase"/>
    <property type="match status" value="1"/>
</dbReference>
<organism evidence="15 16">
    <name type="scientific">Archaeoglobus veneficus (strain DSM 11195 / SNP6)</name>
    <dbReference type="NCBI Taxonomy" id="693661"/>
    <lineage>
        <taxon>Archaea</taxon>
        <taxon>Methanobacteriati</taxon>
        <taxon>Methanobacteriota</taxon>
        <taxon>Archaeoglobi</taxon>
        <taxon>Archaeoglobales</taxon>
        <taxon>Archaeoglobaceae</taxon>
        <taxon>Archaeoglobus</taxon>
    </lineage>
</organism>
<feature type="binding site" evidence="11">
    <location>
        <begin position="280"/>
        <end position="283"/>
    </location>
    <ligand>
        <name>pyridoxal 5'-phosphate</name>
        <dbReference type="ChEBI" id="CHEBI:597326"/>
    </ligand>
</feature>
<keyword evidence="3 11" id="KW-0210">Decarboxylase</keyword>
<feature type="active site" description="Proton donor" evidence="12">
    <location>
        <position position="349"/>
    </location>
</feature>
<dbReference type="Proteomes" id="UP000008136">
    <property type="component" value="Chromosome"/>
</dbReference>
<dbReference type="EMBL" id="CP002588">
    <property type="protein sequence ID" value="AEA48087.1"/>
    <property type="molecule type" value="Genomic_DNA"/>
</dbReference>
<dbReference type="KEGG" id="ave:Arcve_2098"/>
<comment type="catalytic activity">
    <reaction evidence="7 11 13">
        <text>meso-2,6-diaminopimelate + H(+) = L-lysine + CO2</text>
        <dbReference type="Rhea" id="RHEA:15101"/>
        <dbReference type="ChEBI" id="CHEBI:15378"/>
        <dbReference type="ChEBI" id="CHEBI:16526"/>
        <dbReference type="ChEBI" id="CHEBI:32551"/>
        <dbReference type="ChEBI" id="CHEBI:57791"/>
        <dbReference type="EC" id="4.1.1.20"/>
    </reaction>
</comment>
<protein>
    <recommendedName>
        <fullName evidence="10 11">Diaminopimelate decarboxylase</fullName>
        <shortName evidence="11">DAP decarboxylase</shortName>
        <shortName evidence="11">DAPDC</shortName>
        <ecNumber evidence="10 11">4.1.1.20</ecNumber>
    </recommendedName>
</protein>
<dbReference type="STRING" id="693661.Arcve_2098"/>
<evidence type="ECO:0000256" key="2">
    <source>
        <dbReference type="ARBA" id="ARBA00022605"/>
    </source>
</evidence>
<dbReference type="PROSITE" id="PS00879">
    <property type="entry name" value="ODR_DC_2_2"/>
    <property type="match status" value="1"/>
</dbReference>
<dbReference type="InterPro" id="IPR022657">
    <property type="entry name" value="De-COase2_CS"/>
</dbReference>
<dbReference type="PANTHER" id="PTHR43727">
    <property type="entry name" value="DIAMINOPIMELATE DECARBOXYLASE"/>
    <property type="match status" value="1"/>
</dbReference>
<comment type="subunit">
    <text evidence="11">Homodimer.</text>
</comment>
<evidence type="ECO:0000256" key="6">
    <source>
        <dbReference type="ARBA" id="ARBA00023239"/>
    </source>
</evidence>
<feature type="binding site" evidence="11">
    <location>
        <position position="283"/>
    </location>
    <ligand>
        <name>substrate</name>
    </ligand>
</feature>
<dbReference type="UniPathway" id="UPA00034">
    <property type="reaction ID" value="UER00027"/>
</dbReference>
<evidence type="ECO:0000256" key="9">
    <source>
        <dbReference type="ARBA" id="ARBA00060983"/>
    </source>
</evidence>